<evidence type="ECO:0000313" key="2">
    <source>
        <dbReference type="EMBL" id="MBL7528090.1"/>
    </source>
</evidence>
<dbReference type="Proteomes" id="UP000809910">
    <property type="component" value="Unassembled WGS sequence"/>
</dbReference>
<name>A0ABS1WFN6_9GAMM</name>
<gene>
    <name evidence="2" type="ORF">I5282_16125</name>
</gene>
<reference evidence="2 3" key="1">
    <citation type="submission" date="2020-12" db="EMBL/GenBank/DDBJ databases">
        <title>WGS of Legionella: environmental sample.</title>
        <authorList>
            <person name="Cristino S."/>
            <person name="Girolamini L."/>
            <person name="Salaris S."/>
            <person name="Pascale M.R."/>
            <person name="Mazzotta M."/>
            <person name="Orsini M."/>
            <person name="Grottola A."/>
        </authorList>
    </citation>
    <scope>NUCLEOTIDE SEQUENCE [LARGE SCALE GENOMIC DNA]</scope>
    <source>
        <strain evidence="2 3">30cs62</strain>
    </source>
</reference>
<evidence type="ECO:0000313" key="3">
    <source>
        <dbReference type="Proteomes" id="UP000809910"/>
    </source>
</evidence>
<dbReference type="Gene3D" id="1.10.1240.80">
    <property type="match status" value="1"/>
</dbReference>
<comment type="caution">
    <text evidence="2">The sequence shown here is derived from an EMBL/GenBank/DDBJ whole genome shotgun (WGS) entry which is preliminary data.</text>
</comment>
<dbReference type="EMBL" id="JADWVN010000029">
    <property type="protein sequence ID" value="MBL7528090.1"/>
    <property type="molecule type" value="Genomic_DNA"/>
</dbReference>
<organism evidence="2 3">
    <name type="scientific">Legionella bononiensis</name>
    <dbReference type="NCBI Taxonomy" id="2793102"/>
    <lineage>
        <taxon>Bacteria</taxon>
        <taxon>Pseudomonadati</taxon>
        <taxon>Pseudomonadota</taxon>
        <taxon>Gammaproteobacteria</taxon>
        <taxon>Legionellales</taxon>
        <taxon>Legionellaceae</taxon>
        <taxon>Legionella</taxon>
    </lineage>
</organism>
<sequence length="682" mass="78036">MAALTVFAFGTGEQSNKTKNIISQFSTACSSDHFIIEGPDWLGREVKGNAKNAARRIVKWLSAQNSLDNSVNLTGFSRGSITCIHIANRLKQFESYLEHRAKPLNAQQSKLLAQLKALKLNLFAIDPVAGMSDKSEKLARTIPDNVKNYIALLQMDEMRRDFKPQDITRTIIMSPEQTKVSMIPMYGNHSDNTKIKNEKMQSGAKLSWYILHFFLNHNGTQFKNNQAPPIIAHHLEQGVMELPEHPDAKNLLKLCSLHHKEREHYLISGQEFKIHDGIPLPRIARTLNNHLKYYVKNFQFFTNQIERELFKISYPRTFNYLFEKNQFDERFPHDSASNDQDVIAELEHLRLEDPDLFKRLGTRGVASTDKGISLGNPRGIYYLEPCSSIQQIAPQLVPDLVKQRAQAMNKLPQLELEVYRLCFRYQREKSELNFDSNRSLSSLVINIRNEINYIVNNSTLSRDIKYHLILDKIEAHYEFLIQSNSPSELKFMLRDLLKKQGREYQIHQHSLLNGVLIGLVDALFCLIREIISFLGNLGYIGGATLSFIGTGIQDLGRRINEVLGEFGYNSLKYTLSALATLIEIIGFAIKNSFGLKAITEIITLCINSIKNTLVAAINSTEIERLDNNQTEAHEHPEKYSTFKTAQFRHRLYYQSLNYSSEQGLSHQERNTLVSKILTTVDL</sequence>
<evidence type="ECO:0000259" key="1">
    <source>
        <dbReference type="Pfam" id="PF18532"/>
    </source>
</evidence>
<proteinExistence type="predicted"/>
<dbReference type="Pfam" id="PF18532">
    <property type="entry name" value="DUF5621"/>
    <property type="match status" value="1"/>
</dbReference>
<feature type="domain" description="DUF5621" evidence="1">
    <location>
        <begin position="248"/>
        <end position="384"/>
    </location>
</feature>
<dbReference type="InterPro" id="IPR040945">
    <property type="entry name" value="DUF5621"/>
</dbReference>
<dbReference type="RefSeq" id="WP_203113200.1">
    <property type="nucleotide sequence ID" value="NZ_JADOBG010000022.1"/>
</dbReference>
<accession>A0ABS1WFN6</accession>
<keyword evidence="3" id="KW-1185">Reference proteome</keyword>
<protein>
    <submittedName>
        <fullName evidence="2">DUF5621 domain-containing protein</fullName>
    </submittedName>
</protein>